<feature type="domain" description="DUF2489" evidence="1">
    <location>
        <begin position="16"/>
        <end position="141"/>
    </location>
</feature>
<dbReference type="AlphaFoldDB" id="A0A4P9VPA5"/>
<sequence length="146" mass="17056">MTLYTLLLIAAAVITLALAIWAIKLWREVFQNQAKIREYKKQHRDFLISSIRLISAAVVNEQVNLSEACIRLRFLLENIDENILKHADFSVIDTMYLATKDMPTHDERHSLRPNKLNALDKERAELETQYRQEIIQAAKKLLVYSF</sequence>
<dbReference type="RefSeq" id="WP_094788268.1">
    <property type="nucleotide sequence ID" value="NZ_NDXW01000001.1"/>
</dbReference>
<evidence type="ECO:0000313" key="2">
    <source>
        <dbReference type="EMBL" id="RDH45283.1"/>
    </source>
</evidence>
<proteinExistence type="predicted"/>
<dbReference type="EMBL" id="NDXW01000001">
    <property type="protein sequence ID" value="RDH45283.1"/>
    <property type="molecule type" value="Genomic_DNA"/>
</dbReference>
<comment type="caution">
    <text evidence="2">The sequence shown here is derived from an EMBL/GenBank/DDBJ whole genome shotgun (WGS) entry which is preliminary data.</text>
</comment>
<gene>
    <name evidence="2" type="ORF">B9G39_18535</name>
</gene>
<keyword evidence="3" id="KW-1185">Reference proteome</keyword>
<organism evidence="2 3">
    <name type="scientific">Zooshikella ganghwensis</name>
    <dbReference type="NCBI Taxonomy" id="202772"/>
    <lineage>
        <taxon>Bacteria</taxon>
        <taxon>Pseudomonadati</taxon>
        <taxon>Pseudomonadota</taxon>
        <taxon>Gammaproteobacteria</taxon>
        <taxon>Oceanospirillales</taxon>
        <taxon>Zooshikellaceae</taxon>
        <taxon>Zooshikella</taxon>
    </lineage>
</organism>
<evidence type="ECO:0000313" key="3">
    <source>
        <dbReference type="Proteomes" id="UP000257039"/>
    </source>
</evidence>
<name>A0A4P9VPA5_9GAMM</name>
<dbReference type="Proteomes" id="UP000257039">
    <property type="component" value="Unassembled WGS sequence"/>
</dbReference>
<dbReference type="Pfam" id="PF10675">
    <property type="entry name" value="DUF2489"/>
    <property type="match status" value="1"/>
</dbReference>
<accession>A0A4P9VPA5</accession>
<protein>
    <submittedName>
        <fullName evidence="2">DUF2489 domain-containing protein</fullName>
    </submittedName>
</protein>
<evidence type="ECO:0000259" key="1">
    <source>
        <dbReference type="Pfam" id="PF10675"/>
    </source>
</evidence>
<dbReference type="InterPro" id="IPR019617">
    <property type="entry name" value="DUF2489"/>
</dbReference>
<reference evidence="2 3" key="1">
    <citation type="submission" date="2017-04" db="EMBL/GenBank/DDBJ databases">
        <title>Draft genome sequence of Zooshikella ganghwensis VG4 isolated from Red Sea sediments.</title>
        <authorList>
            <person name="Rehman Z."/>
            <person name="Alam I."/>
            <person name="Kamau A."/>
            <person name="Bajic V."/>
            <person name="Leiknes T."/>
        </authorList>
    </citation>
    <scope>NUCLEOTIDE SEQUENCE [LARGE SCALE GENOMIC DNA]</scope>
    <source>
        <strain evidence="2 3">VG4</strain>
    </source>
</reference>